<proteinExistence type="predicted"/>
<dbReference type="AlphaFoldDB" id="A0A0D2EE47"/>
<dbReference type="EMBL" id="KN847333">
    <property type="protein sequence ID" value="KIW46194.1"/>
    <property type="molecule type" value="Genomic_DNA"/>
</dbReference>
<keyword evidence="2" id="KW-1185">Reference proteome</keyword>
<sequence length="105" mass="11820">MDVLTKSDRKGDENKQYFARMEVGIQVLLPFSFEICMTVSTFWCGWRSCSPPSPTTQLTMCIGEESVMGLVTLSRNLYRNREGQAGRCPIQHPGSNVTISFFGFV</sequence>
<dbReference type="VEuPathDB" id="FungiDB:PV06_01879"/>
<reference evidence="1 2" key="1">
    <citation type="submission" date="2015-01" db="EMBL/GenBank/DDBJ databases">
        <title>The Genome Sequence of Exophiala oligosperma CBS72588.</title>
        <authorList>
            <consortium name="The Broad Institute Genomics Platform"/>
            <person name="Cuomo C."/>
            <person name="de Hoog S."/>
            <person name="Gorbushina A."/>
            <person name="Stielow B."/>
            <person name="Teixiera M."/>
            <person name="Abouelleil A."/>
            <person name="Chapman S.B."/>
            <person name="Priest M."/>
            <person name="Young S.K."/>
            <person name="Wortman J."/>
            <person name="Nusbaum C."/>
            <person name="Birren B."/>
        </authorList>
    </citation>
    <scope>NUCLEOTIDE SEQUENCE [LARGE SCALE GENOMIC DNA]</scope>
    <source>
        <strain evidence="1 2">CBS 72588</strain>
    </source>
</reference>
<dbReference type="RefSeq" id="XP_016266410.1">
    <property type="nucleotide sequence ID" value="XM_016402513.1"/>
</dbReference>
<evidence type="ECO:0000313" key="2">
    <source>
        <dbReference type="Proteomes" id="UP000053342"/>
    </source>
</evidence>
<organism evidence="1 2">
    <name type="scientific">Exophiala oligosperma</name>
    <dbReference type="NCBI Taxonomy" id="215243"/>
    <lineage>
        <taxon>Eukaryota</taxon>
        <taxon>Fungi</taxon>
        <taxon>Dikarya</taxon>
        <taxon>Ascomycota</taxon>
        <taxon>Pezizomycotina</taxon>
        <taxon>Eurotiomycetes</taxon>
        <taxon>Chaetothyriomycetidae</taxon>
        <taxon>Chaetothyriales</taxon>
        <taxon>Herpotrichiellaceae</taxon>
        <taxon>Exophiala</taxon>
    </lineage>
</organism>
<dbReference type="HOGENOM" id="CLU_2236604_0_0_1"/>
<evidence type="ECO:0000313" key="1">
    <source>
        <dbReference type="EMBL" id="KIW46194.1"/>
    </source>
</evidence>
<name>A0A0D2EE47_9EURO</name>
<gene>
    <name evidence="1" type="ORF">PV06_01879</name>
</gene>
<protein>
    <submittedName>
        <fullName evidence="1">Uncharacterized protein</fullName>
    </submittedName>
</protein>
<dbReference type="GeneID" id="27353953"/>
<accession>A0A0D2EE47</accession>
<dbReference type="Proteomes" id="UP000053342">
    <property type="component" value="Unassembled WGS sequence"/>
</dbReference>